<dbReference type="Proteomes" id="UP000663942">
    <property type="component" value="Chromosome"/>
</dbReference>
<protein>
    <recommendedName>
        <fullName evidence="3">C1q domain-containing protein</fullName>
    </recommendedName>
</protein>
<dbReference type="EMBL" id="CP062006">
    <property type="protein sequence ID" value="QTC88117.1"/>
    <property type="molecule type" value="Genomic_DNA"/>
</dbReference>
<evidence type="ECO:0000313" key="1">
    <source>
        <dbReference type="EMBL" id="QTC88117.1"/>
    </source>
</evidence>
<dbReference type="RefSeq" id="WP_207825092.1">
    <property type="nucleotide sequence ID" value="NZ_CP062006.1"/>
</dbReference>
<keyword evidence="2" id="KW-1185">Reference proteome</keyword>
<reference evidence="1 2" key="1">
    <citation type="submission" date="2020-09" db="EMBL/GenBank/DDBJ databases">
        <title>Brevundimonas sp. LVF1 isolated from an oligotrophic pond in Goettingen, Germany.</title>
        <authorList>
            <person name="Friedrich I."/>
            <person name="Klassen A."/>
            <person name="Neubauer H."/>
            <person name="Schneider D."/>
            <person name="Hertel R."/>
            <person name="Daniel R."/>
        </authorList>
    </citation>
    <scope>NUCLEOTIDE SEQUENCE [LARGE SCALE GENOMIC DNA]</scope>
    <source>
        <strain evidence="1 2">LVF1</strain>
    </source>
</reference>
<dbReference type="InterPro" id="IPR008983">
    <property type="entry name" value="Tumour_necrosis_fac-like_dom"/>
</dbReference>
<gene>
    <name evidence="1" type="ORF">IFE19_01530</name>
</gene>
<evidence type="ECO:0000313" key="2">
    <source>
        <dbReference type="Proteomes" id="UP000663942"/>
    </source>
</evidence>
<dbReference type="Gene3D" id="2.60.120.40">
    <property type="match status" value="1"/>
</dbReference>
<accession>A0ABX7SKA1</accession>
<organism evidence="1 2">
    <name type="scientific">Brevundimonas pondensis</name>
    <dbReference type="NCBI Taxonomy" id="2774189"/>
    <lineage>
        <taxon>Bacteria</taxon>
        <taxon>Pseudomonadati</taxon>
        <taxon>Pseudomonadota</taxon>
        <taxon>Alphaproteobacteria</taxon>
        <taxon>Caulobacterales</taxon>
        <taxon>Caulobacteraceae</taxon>
        <taxon>Brevundimonas</taxon>
    </lineage>
</organism>
<evidence type="ECO:0008006" key="3">
    <source>
        <dbReference type="Google" id="ProtNLM"/>
    </source>
</evidence>
<proteinExistence type="predicted"/>
<dbReference type="SUPFAM" id="SSF49842">
    <property type="entry name" value="TNF-like"/>
    <property type="match status" value="1"/>
</dbReference>
<name>A0ABX7SKA1_9CAUL</name>
<sequence>MRHVSIYPNGQKRVLLVQSGTLGLALKQMADTSANAAAAQQAAQDASNYAQQAEQAKNDTITGLNARASKDGSDITSAADWRDALELGDAALKDTGTAAGTLAAGDDSRIVGAAQKSSNLSDLADADAAVANLGLASRVYLSPLIFGAAGDGTSNDTTAWLAVIAAAKSTGLPIDGGNKLYGVNFGFFNGVLPGLGANFTIRNARFKDLNPNQTTGTSRTLQFSGAGASSTDWIALDNVKIDRNGGSSDTALHYNVGVEISHVGWARVRGLEAFGNNAGELIRFEKVGLVTGDVYAHDGFYVHTTQTNDTVEGVVLSEVDTAFLNVKIARIGRTDRTTVQRDRYSRGLTLDRCRNGVINVDISQVDQGVDYSGIGSSRVKTAGHVRHCFTNGVKLAHGHFVDNIANLNIEHCGRWPVLIGGPNDSEGSPYQQMIRVSGLAISEAGSNGYYSGLGSTVAGVCLDRNSADSLRASFPKNVVVEGNTIVSYVGSVVVTRSGGNLVMADGSFPVSTGKPVTFTTTGTLPTGLTPGTTYWLSSDGSLTVRVATSYINALDGVFLTLSGGSGTHTMTGKSFMDYRGYATHGSVKDTAAPNIFRNNLGGGATVADSFGFTSDRPFAVITTNNFVTIPSTTETTVILNGVGKTDADAMYNPSTGVFTIQRAGLYELGFVQSWEDGVAASNVGYRAGGVRVNGAYVGERAWMQASPDASQETVMSRTVQAVLNVGDTVDFRAYQNGGTLRLKAATRLWVTCLQAS</sequence>